<gene>
    <name evidence="1" type="ORF">I4F81_002439</name>
</gene>
<proteinExistence type="predicted"/>
<organism evidence="1 2">
    <name type="scientific">Pyropia yezoensis</name>
    <name type="common">Susabi-nori</name>
    <name type="synonym">Porphyra yezoensis</name>
    <dbReference type="NCBI Taxonomy" id="2788"/>
    <lineage>
        <taxon>Eukaryota</taxon>
        <taxon>Rhodophyta</taxon>
        <taxon>Bangiophyceae</taxon>
        <taxon>Bangiales</taxon>
        <taxon>Bangiaceae</taxon>
        <taxon>Pyropia</taxon>
    </lineage>
</organism>
<evidence type="ECO:0000313" key="1">
    <source>
        <dbReference type="EMBL" id="KAK1859846.1"/>
    </source>
</evidence>
<dbReference type="EMBL" id="CM020618">
    <property type="protein sequence ID" value="KAK1859846.1"/>
    <property type="molecule type" value="Genomic_DNA"/>
</dbReference>
<name>A0ACC3BPE3_PYRYE</name>
<sequence>MGMWLTHWAGTLFAATAASVGLLCAVGGLATPGGVVAAEAAVTGRGGSGLGVVLLAQRGQAVWRAAGHGDSPTVRLVRQVDSAAVPSVAPVPAPADAASGKGAAAAAVATSAAEPALSGSAPAVDASVVTSPPAGGEGAAVASSVSPTPVVVADATPAAAATPDALSASPGVTPGVAASPAATAAGEPPPSDADVRAGFTLSLLSEDRNDEAFSTIPIVGPTDGVRAAFAENCTLPAEASPDSSVTTTTATRAAVGEPCHAEGVYADRMSFQMVLSRHVFDHLNSGTPAVTVSGGNAHPALDHWNLDPEGLTGAFTILYRCAAGTPGAVSTIGLAFGLSPSVVVRLRWVKRCGGGPNTLIDIRYVDDDVQEVPFGGIDVAGATTNLTTIGPMESATRVMLHLRSPAQTLDYAVPMVVSSDASILGVELRGGPVVTAGTLSADAPAELRVLYTCTLSGEAVVSLRLQIPPWDDVTAMWKKDCGGGAPPGLDVRLVAGGGVPADALVMEGGAVQSAFAVDENTSTPAAGTGNGTYYTLPAAATEATFVLTNNGAHLHLASVTLTVADPHVLIASVEAPSSRGPAGFFGVRGPPYLGSSGVVLERGDAARLKVRLVCIRAGPATVLVTLPSMAYAHVEWGFVKVCDAPTRIVRGGGGIRTAGGVAKTLVVLAALGGGGWAVMRAVRARRQTRYAALSAGAPTATF</sequence>
<keyword evidence="2" id="KW-1185">Reference proteome</keyword>
<accession>A0ACC3BPE3</accession>
<evidence type="ECO:0000313" key="2">
    <source>
        <dbReference type="Proteomes" id="UP000798662"/>
    </source>
</evidence>
<reference evidence="1" key="1">
    <citation type="submission" date="2019-11" db="EMBL/GenBank/DDBJ databases">
        <title>Nori genome reveals adaptations in red seaweeds to the harsh intertidal environment.</title>
        <authorList>
            <person name="Wang D."/>
            <person name="Mao Y."/>
        </authorList>
    </citation>
    <scope>NUCLEOTIDE SEQUENCE</scope>
    <source>
        <tissue evidence="1">Gametophyte</tissue>
    </source>
</reference>
<comment type="caution">
    <text evidence="1">The sequence shown here is derived from an EMBL/GenBank/DDBJ whole genome shotgun (WGS) entry which is preliminary data.</text>
</comment>
<dbReference type="Proteomes" id="UP000798662">
    <property type="component" value="Chromosome 1"/>
</dbReference>
<protein>
    <submittedName>
        <fullName evidence="1">Uncharacterized protein</fullName>
    </submittedName>
</protein>